<dbReference type="PANTHER" id="PTHR45667">
    <property type="entry name" value="S-ADENOSYLMETHIONINE MITOCHONDRIAL CARRIER PROTEIN"/>
    <property type="match status" value="1"/>
</dbReference>
<feature type="repeat" description="Solcar" evidence="10">
    <location>
        <begin position="43"/>
        <end position="130"/>
    </location>
</feature>
<dbReference type="OrthoDB" id="415315at2759"/>
<evidence type="ECO:0000313" key="14">
    <source>
        <dbReference type="Proteomes" id="UP000196158"/>
    </source>
</evidence>
<evidence type="ECO:0000256" key="12">
    <source>
        <dbReference type="SAM" id="MobiDB-lite"/>
    </source>
</evidence>
<evidence type="ECO:0000256" key="10">
    <source>
        <dbReference type="PROSITE-ProRule" id="PRU00282"/>
    </source>
</evidence>
<keyword evidence="5" id="KW-0677">Repeat</keyword>
<keyword evidence="4 10" id="KW-0812">Transmembrane</keyword>
<dbReference type="GO" id="GO:0055085">
    <property type="term" value="P:transmembrane transport"/>
    <property type="evidence" value="ECO:0007669"/>
    <property type="project" value="InterPro"/>
</dbReference>
<dbReference type="EMBL" id="FXLY01000003">
    <property type="protein sequence ID" value="SMN19214.1"/>
    <property type="molecule type" value="Genomic_DNA"/>
</dbReference>
<keyword evidence="3 11" id="KW-0813">Transport</keyword>
<sequence>MWNFTSSIPIVNTPHHLKCKVPPKDIPEDPPKEPKKGVSNADSSLFHCMLAGGVGGIIGDTVMHSLDTVKTRQQGAPNILKYKNMIQSYSTILIEEGVRRGLYGGYSAAMLGSFPSAAIFFGTYEFTKRKMITDWGINDTTSHLVSGFLGDFISSFVYVPSEVLKTRLQLQGKYNNEHFFSGYNYRNLRDAAKTITKNEGVRALFYGYNATLARDLPFSALQFAFYEKFREAAFSFDKKNANSESLTLPFEILTGAAAGGLAGIITTPCDVVKTRLQTQRSPSNLPDTPTMTHIPVNNTNNNNNKRQPVVLTDSIFKSFKAVYRTEGLIGLFSGVGPRFVWTSIQSSIMLLLYQMTLTQLRKSSVL</sequence>
<feature type="repeat" description="Solcar" evidence="10">
    <location>
        <begin position="246"/>
        <end position="359"/>
    </location>
</feature>
<evidence type="ECO:0000256" key="4">
    <source>
        <dbReference type="ARBA" id="ARBA00022692"/>
    </source>
</evidence>
<organism evidence="13 14">
    <name type="scientific">Maudiozyma saulgeensis</name>
    <dbReference type="NCBI Taxonomy" id="1789683"/>
    <lineage>
        <taxon>Eukaryota</taxon>
        <taxon>Fungi</taxon>
        <taxon>Dikarya</taxon>
        <taxon>Ascomycota</taxon>
        <taxon>Saccharomycotina</taxon>
        <taxon>Saccharomycetes</taxon>
        <taxon>Saccharomycetales</taxon>
        <taxon>Saccharomycetaceae</taxon>
        <taxon>Maudiozyma</taxon>
    </lineage>
</organism>
<feature type="compositionally biased region" description="Polar residues" evidence="12">
    <location>
        <begin position="279"/>
        <end position="291"/>
    </location>
</feature>
<protein>
    <submittedName>
        <fullName evidence="13">Similar to Saccharomyces cerevisiae YMR166C Predicted transporter of the mitochondrial inner membrane</fullName>
    </submittedName>
</protein>
<dbReference type="PROSITE" id="PS50920">
    <property type="entry name" value="SOLCAR"/>
    <property type="match status" value="3"/>
</dbReference>
<name>A0A1X7R136_9SACH</name>
<dbReference type="SUPFAM" id="SSF103506">
    <property type="entry name" value="Mitochondrial carrier"/>
    <property type="match status" value="1"/>
</dbReference>
<reference evidence="13 14" key="1">
    <citation type="submission" date="2017-04" db="EMBL/GenBank/DDBJ databases">
        <authorList>
            <person name="Afonso C.L."/>
            <person name="Miller P.J."/>
            <person name="Scott M.A."/>
            <person name="Spackman E."/>
            <person name="Goraichik I."/>
            <person name="Dimitrov K.M."/>
            <person name="Suarez D.L."/>
            <person name="Swayne D.E."/>
        </authorList>
    </citation>
    <scope>NUCLEOTIDE SEQUENCE [LARGE SCALE GENOMIC DNA]</scope>
</reference>
<dbReference type="Gene3D" id="1.50.40.10">
    <property type="entry name" value="Mitochondrial carrier domain"/>
    <property type="match status" value="2"/>
</dbReference>
<evidence type="ECO:0000256" key="5">
    <source>
        <dbReference type="ARBA" id="ARBA00022737"/>
    </source>
</evidence>
<feature type="region of interest" description="Disordered" evidence="12">
    <location>
        <begin position="279"/>
        <end position="303"/>
    </location>
</feature>
<dbReference type="PRINTS" id="PR00926">
    <property type="entry name" value="MITOCARRIER"/>
</dbReference>
<gene>
    <name evidence="13" type="ORF">KASA_0P03894G</name>
</gene>
<feature type="region of interest" description="Disordered" evidence="12">
    <location>
        <begin position="19"/>
        <end position="39"/>
    </location>
</feature>
<dbReference type="Proteomes" id="UP000196158">
    <property type="component" value="Unassembled WGS sequence"/>
</dbReference>
<dbReference type="InterPro" id="IPR002067">
    <property type="entry name" value="MCP"/>
</dbReference>
<keyword evidence="7" id="KW-1133">Transmembrane helix</keyword>
<evidence type="ECO:0000256" key="6">
    <source>
        <dbReference type="ARBA" id="ARBA00022792"/>
    </source>
</evidence>
<feature type="repeat" description="Solcar" evidence="10">
    <location>
        <begin position="138"/>
        <end position="232"/>
    </location>
</feature>
<feature type="compositionally biased region" description="Basic and acidic residues" evidence="12">
    <location>
        <begin position="22"/>
        <end position="36"/>
    </location>
</feature>
<keyword evidence="9 10" id="KW-0472">Membrane</keyword>
<keyword evidence="6" id="KW-0999">Mitochondrion inner membrane</keyword>
<dbReference type="GO" id="GO:0005743">
    <property type="term" value="C:mitochondrial inner membrane"/>
    <property type="evidence" value="ECO:0007669"/>
    <property type="project" value="UniProtKB-SubCell"/>
</dbReference>
<evidence type="ECO:0000256" key="2">
    <source>
        <dbReference type="ARBA" id="ARBA00006375"/>
    </source>
</evidence>
<evidence type="ECO:0000256" key="1">
    <source>
        <dbReference type="ARBA" id="ARBA00004448"/>
    </source>
</evidence>
<evidence type="ECO:0000313" key="13">
    <source>
        <dbReference type="EMBL" id="SMN19214.1"/>
    </source>
</evidence>
<evidence type="ECO:0000256" key="7">
    <source>
        <dbReference type="ARBA" id="ARBA00022989"/>
    </source>
</evidence>
<dbReference type="AlphaFoldDB" id="A0A1X7R136"/>
<dbReference type="FunFam" id="1.50.40.10:FF:000125">
    <property type="entry name" value="YMR166C-like protein"/>
    <property type="match status" value="1"/>
</dbReference>
<dbReference type="Pfam" id="PF00153">
    <property type="entry name" value="Mito_carr"/>
    <property type="match status" value="3"/>
</dbReference>
<keyword evidence="8" id="KW-0496">Mitochondrion</keyword>
<keyword evidence="14" id="KW-1185">Reference proteome</keyword>
<evidence type="ECO:0000256" key="11">
    <source>
        <dbReference type="RuleBase" id="RU000488"/>
    </source>
</evidence>
<evidence type="ECO:0000256" key="9">
    <source>
        <dbReference type="ARBA" id="ARBA00023136"/>
    </source>
</evidence>
<accession>A0A1X7R136</accession>
<dbReference type="FunFam" id="1.50.40.10:FF:000095">
    <property type="entry name" value="Mitochondrial carrier protein"/>
    <property type="match status" value="1"/>
</dbReference>
<comment type="similarity">
    <text evidence="2 11">Belongs to the mitochondrial carrier (TC 2.A.29) family.</text>
</comment>
<proteinExistence type="inferred from homology"/>
<dbReference type="InterPro" id="IPR023395">
    <property type="entry name" value="MCP_dom_sf"/>
</dbReference>
<evidence type="ECO:0000256" key="3">
    <source>
        <dbReference type="ARBA" id="ARBA00022448"/>
    </source>
</evidence>
<comment type="subcellular location">
    <subcellularLocation>
        <location evidence="1">Mitochondrion inner membrane</location>
        <topology evidence="1">Multi-pass membrane protein</topology>
    </subcellularLocation>
</comment>
<dbReference type="InterPro" id="IPR018108">
    <property type="entry name" value="MCP_transmembrane"/>
</dbReference>
<evidence type="ECO:0000256" key="8">
    <source>
        <dbReference type="ARBA" id="ARBA00023128"/>
    </source>
</evidence>